<dbReference type="Gene3D" id="1.10.3730.20">
    <property type="match status" value="1"/>
</dbReference>
<feature type="transmembrane region" description="Helical" evidence="6">
    <location>
        <begin position="274"/>
        <end position="291"/>
    </location>
</feature>
<sequence>MDLNIKNERTKEILAYIAVCIFWGSTYLAIRIGVGVLPPMFFAGMRFFVAGIIVIIFAYMKGLKFPKTFIEIRRMAVVGIILLFICNGSMVLAEQEVSSSIASIMAAALPLNMALIEFGLWGKRINIKGALGLLIGFAGVVVLIASNSSIGHANIKYMMLIMFANFMWAAGSIYSKSFKTSANIITAIGIQMLSASIVFFLTSMIFGEFSKIHMSYKGVAATAYLIVFGSLIGYSCYIYILKKWSSEKAGTYAYINPMVAVLLGALILDEPVTFKTIISIIIILGGVYLVQTSKTSVPIGKKLPAR</sequence>
<evidence type="ECO:0000259" key="7">
    <source>
        <dbReference type="Pfam" id="PF00892"/>
    </source>
</evidence>
<evidence type="ECO:0000256" key="6">
    <source>
        <dbReference type="SAM" id="Phobius"/>
    </source>
</evidence>
<protein>
    <submittedName>
        <fullName evidence="8">Putative inner membrane transporter YedA</fullName>
    </submittedName>
</protein>
<gene>
    <name evidence="8" type="primary">yedA</name>
    <name evidence="8" type="ORF">CLHOM_33450</name>
</gene>
<evidence type="ECO:0000256" key="3">
    <source>
        <dbReference type="ARBA" id="ARBA00022692"/>
    </source>
</evidence>
<feature type="transmembrane region" description="Helical" evidence="6">
    <location>
        <begin position="40"/>
        <end position="60"/>
    </location>
</feature>
<feature type="transmembrane region" description="Helical" evidence="6">
    <location>
        <begin position="157"/>
        <end position="175"/>
    </location>
</feature>
<feature type="domain" description="EamA" evidence="7">
    <location>
        <begin position="157"/>
        <end position="290"/>
    </location>
</feature>
<evidence type="ECO:0000256" key="4">
    <source>
        <dbReference type="ARBA" id="ARBA00022989"/>
    </source>
</evidence>
<evidence type="ECO:0000256" key="1">
    <source>
        <dbReference type="ARBA" id="ARBA00004141"/>
    </source>
</evidence>
<feature type="transmembrane region" description="Helical" evidence="6">
    <location>
        <begin position="130"/>
        <end position="151"/>
    </location>
</feature>
<evidence type="ECO:0000313" key="8">
    <source>
        <dbReference type="EMBL" id="KOA18443.1"/>
    </source>
</evidence>
<reference evidence="9" key="1">
    <citation type="submission" date="2015-08" db="EMBL/GenBank/DDBJ databases">
        <title>Genome sequence of the strict anaerobe Clostridium homopropionicum LuHBu1 (DSM 5847T).</title>
        <authorList>
            <person name="Poehlein A."/>
            <person name="Beck M."/>
            <person name="Schiel-Bengelsdorf B."/>
            <person name="Bengelsdorf F.R."/>
            <person name="Daniel R."/>
            <person name="Duerre P."/>
        </authorList>
    </citation>
    <scope>NUCLEOTIDE SEQUENCE [LARGE SCALE GENOMIC DNA]</scope>
    <source>
        <strain evidence="9">DSM 5847</strain>
    </source>
</reference>
<feature type="transmembrane region" description="Helical" evidence="6">
    <location>
        <begin position="72"/>
        <end position="93"/>
    </location>
</feature>
<evidence type="ECO:0000256" key="5">
    <source>
        <dbReference type="ARBA" id="ARBA00023136"/>
    </source>
</evidence>
<dbReference type="InterPro" id="IPR050638">
    <property type="entry name" value="AA-Vitamin_Transporters"/>
</dbReference>
<evidence type="ECO:0000256" key="2">
    <source>
        <dbReference type="ARBA" id="ARBA00007362"/>
    </source>
</evidence>
<dbReference type="InterPro" id="IPR000620">
    <property type="entry name" value="EamA_dom"/>
</dbReference>
<dbReference type="GO" id="GO:0016020">
    <property type="term" value="C:membrane"/>
    <property type="evidence" value="ECO:0007669"/>
    <property type="project" value="UniProtKB-SubCell"/>
</dbReference>
<feature type="domain" description="EamA" evidence="7">
    <location>
        <begin position="12"/>
        <end position="144"/>
    </location>
</feature>
<feature type="transmembrane region" description="Helical" evidence="6">
    <location>
        <begin position="218"/>
        <end position="240"/>
    </location>
</feature>
<comment type="subcellular location">
    <subcellularLocation>
        <location evidence="1">Membrane</location>
        <topology evidence="1">Multi-pass membrane protein</topology>
    </subcellularLocation>
</comment>
<dbReference type="STRING" id="36844.SAMN04488501_101135"/>
<keyword evidence="5 6" id="KW-0472">Membrane</keyword>
<keyword evidence="9" id="KW-1185">Reference proteome</keyword>
<dbReference type="PANTHER" id="PTHR32322:SF14">
    <property type="entry name" value="PROTEIN PAGO"/>
    <property type="match status" value="1"/>
</dbReference>
<proteinExistence type="inferred from homology"/>
<keyword evidence="4 6" id="KW-1133">Transmembrane helix</keyword>
<dbReference type="AlphaFoldDB" id="A0A0L6Z6K1"/>
<dbReference type="EMBL" id="LHUR01000042">
    <property type="protein sequence ID" value="KOA18443.1"/>
    <property type="molecule type" value="Genomic_DNA"/>
</dbReference>
<dbReference type="SUPFAM" id="SSF103481">
    <property type="entry name" value="Multidrug resistance efflux transporter EmrE"/>
    <property type="match status" value="2"/>
</dbReference>
<organism evidence="8 9">
    <name type="scientific">Clostridium homopropionicum DSM 5847</name>
    <dbReference type="NCBI Taxonomy" id="1121318"/>
    <lineage>
        <taxon>Bacteria</taxon>
        <taxon>Bacillati</taxon>
        <taxon>Bacillota</taxon>
        <taxon>Clostridia</taxon>
        <taxon>Eubacteriales</taxon>
        <taxon>Clostridiaceae</taxon>
        <taxon>Clostridium</taxon>
    </lineage>
</organism>
<accession>A0A0L6Z6K1</accession>
<dbReference type="Proteomes" id="UP000037043">
    <property type="component" value="Unassembled WGS sequence"/>
</dbReference>
<keyword evidence="3 6" id="KW-0812">Transmembrane</keyword>
<feature type="transmembrane region" description="Helical" evidence="6">
    <location>
        <begin position="99"/>
        <end position="118"/>
    </location>
</feature>
<dbReference type="PATRIC" id="fig|1121318.3.peg.3340"/>
<dbReference type="PANTHER" id="PTHR32322">
    <property type="entry name" value="INNER MEMBRANE TRANSPORTER"/>
    <property type="match status" value="1"/>
</dbReference>
<feature type="transmembrane region" description="Helical" evidence="6">
    <location>
        <begin position="252"/>
        <end position="268"/>
    </location>
</feature>
<comment type="caution">
    <text evidence="8">The sequence shown here is derived from an EMBL/GenBank/DDBJ whole genome shotgun (WGS) entry which is preliminary data.</text>
</comment>
<dbReference type="RefSeq" id="WP_242846794.1">
    <property type="nucleotide sequence ID" value="NZ_LHUR01000042.1"/>
</dbReference>
<name>A0A0L6Z6K1_9CLOT</name>
<evidence type="ECO:0000313" key="9">
    <source>
        <dbReference type="Proteomes" id="UP000037043"/>
    </source>
</evidence>
<dbReference type="Pfam" id="PF00892">
    <property type="entry name" value="EamA"/>
    <property type="match status" value="2"/>
</dbReference>
<dbReference type="InterPro" id="IPR037185">
    <property type="entry name" value="EmrE-like"/>
</dbReference>
<feature type="transmembrane region" description="Helical" evidence="6">
    <location>
        <begin position="13"/>
        <end position="34"/>
    </location>
</feature>
<comment type="similarity">
    <text evidence="2">Belongs to the EamA transporter family.</text>
</comment>
<feature type="transmembrane region" description="Helical" evidence="6">
    <location>
        <begin position="182"/>
        <end position="206"/>
    </location>
</feature>